<evidence type="ECO:0000313" key="7">
    <source>
        <dbReference type="Proteomes" id="UP001489004"/>
    </source>
</evidence>
<evidence type="ECO:0000256" key="2">
    <source>
        <dbReference type="ARBA" id="ARBA00008044"/>
    </source>
</evidence>
<evidence type="ECO:0008006" key="8">
    <source>
        <dbReference type="Google" id="ProtNLM"/>
    </source>
</evidence>
<feature type="region of interest" description="Disordered" evidence="5">
    <location>
        <begin position="468"/>
        <end position="558"/>
    </location>
</feature>
<proteinExistence type="inferred from homology"/>
<dbReference type="GO" id="GO:0006406">
    <property type="term" value="P:mRNA export from nucleus"/>
    <property type="evidence" value="ECO:0007669"/>
    <property type="project" value="TreeGrafter"/>
</dbReference>
<evidence type="ECO:0000256" key="4">
    <source>
        <dbReference type="SAM" id="Coils"/>
    </source>
</evidence>
<name>A0AAW1PCZ6_9CHLO</name>
<keyword evidence="3" id="KW-0539">Nucleus</keyword>
<evidence type="ECO:0000256" key="3">
    <source>
        <dbReference type="ARBA" id="ARBA00023242"/>
    </source>
</evidence>
<feature type="region of interest" description="Disordered" evidence="5">
    <location>
        <begin position="249"/>
        <end position="285"/>
    </location>
</feature>
<feature type="compositionally biased region" description="Acidic residues" evidence="5">
    <location>
        <begin position="502"/>
        <end position="515"/>
    </location>
</feature>
<comment type="caution">
    <text evidence="6">The sequence shown here is derived from an EMBL/GenBank/DDBJ whole genome shotgun (WGS) entry which is preliminary data.</text>
</comment>
<dbReference type="GO" id="GO:0000445">
    <property type="term" value="C:THO complex part of transcription export complex"/>
    <property type="evidence" value="ECO:0007669"/>
    <property type="project" value="TreeGrafter"/>
</dbReference>
<dbReference type="Pfam" id="PF09766">
    <property type="entry name" value="FmiP_Thoc5"/>
    <property type="match status" value="1"/>
</dbReference>
<sequence>MVDEQCQRIQQTIGTQLADLEKGADASILAAHRPQGALQLIELREISRAVVFSTEELKDTTAAAKARLDQSNLQLQNLLYEKNHYINEIKACQDFASQYSDADIELMPEADFRATAAAEFLEGTTDNPYKLMLQRLAHETQERKEVVRRLEELRSRKDALAQALASSRKFLESLASDVKEVKDKAKPLQEKLGAPPLRHVRIQPVAQLLPQPLYIIYMQAVASQQAFDLPISVTFHGLPSKAEEVLRAAREADQRNTSEATVDKGQPAAKRQKRSQEDEGPAAALEDPYQEFPLSVILWLLSAEGAKGLGVHFQHLPALGLVTARAVKKEEDEVLAALYTGDSGLASPSEHSQYLLGGTFQWDTSRRDRPYRWAQYLAGVDFVPNLAAPGMLRSGYMGDTQVLEGLSAYKRQQRIRMVVQRISEAKASMDALRSQLQSLGQLRVPLTLPSPAFPVSPTATLYKWQETGAGAHRHPPRPPAPAPPSLPASHSAAALAGPAPAESEEEEGAIAEEGELPSASERGPLSASQPGAVGEDTDMAEAEAPTNGPENGVSVSRGASSASQLLGLDLSGAAAQENAKIGRTVKVVCRRDALELEAEVSIYVQYPVPPPRIQIRKVSAVQPGVKRSHSRGELAAVATGLDFSDVEKEVNLEILEKMPPSDRNQTLSYQIMQLLLSFDAHAKDWAAAPTKSGGQHR</sequence>
<dbReference type="AlphaFoldDB" id="A0AAW1PCZ6"/>
<dbReference type="Proteomes" id="UP001489004">
    <property type="component" value="Unassembled WGS sequence"/>
</dbReference>
<comment type="subcellular location">
    <subcellularLocation>
        <location evidence="1">Nucleus</location>
    </subcellularLocation>
</comment>
<keyword evidence="4" id="KW-0175">Coiled coil</keyword>
<accession>A0AAW1PCZ6</accession>
<dbReference type="EMBL" id="JALJOR010000012">
    <property type="protein sequence ID" value="KAK9807675.1"/>
    <property type="molecule type" value="Genomic_DNA"/>
</dbReference>
<evidence type="ECO:0000313" key="6">
    <source>
        <dbReference type="EMBL" id="KAK9807675.1"/>
    </source>
</evidence>
<dbReference type="GO" id="GO:0003729">
    <property type="term" value="F:mRNA binding"/>
    <property type="evidence" value="ECO:0007669"/>
    <property type="project" value="TreeGrafter"/>
</dbReference>
<gene>
    <name evidence="6" type="ORF">WJX72_005906</name>
</gene>
<organism evidence="6 7">
    <name type="scientific">[Myrmecia] bisecta</name>
    <dbReference type="NCBI Taxonomy" id="41462"/>
    <lineage>
        <taxon>Eukaryota</taxon>
        <taxon>Viridiplantae</taxon>
        <taxon>Chlorophyta</taxon>
        <taxon>core chlorophytes</taxon>
        <taxon>Trebouxiophyceae</taxon>
        <taxon>Trebouxiales</taxon>
        <taxon>Trebouxiaceae</taxon>
        <taxon>Myrmecia</taxon>
    </lineage>
</organism>
<evidence type="ECO:0000256" key="1">
    <source>
        <dbReference type="ARBA" id="ARBA00004123"/>
    </source>
</evidence>
<dbReference type="InterPro" id="IPR019163">
    <property type="entry name" value="THO_Thoc5"/>
</dbReference>
<dbReference type="PANTHER" id="PTHR13375:SF3">
    <property type="entry name" value="THO COMPLEX SUBUNIT 5 HOMOLOG"/>
    <property type="match status" value="1"/>
</dbReference>
<keyword evidence="7" id="KW-1185">Reference proteome</keyword>
<feature type="compositionally biased region" description="Pro residues" evidence="5">
    <location>
        <begin position="477"/>
        <end position="486"/>
    </location>
</feature>
<feature type="coiled-coil region" evidence="4">
    <location>
        <begin position="136"/>
        <end position="191"/>
    </location>
</feature>
<reference evidence="6 7" key="1">
    <citation type="journal article" date="2024" name="Nat. Commun.">
        <title>Phylogenomics reveals the evolutionary origins of lichenization in chlorophyte algae.</title>
        <authorList>
            <person name="Puginier C."/>
            <person name="Libourel C."/>
            <person name="Otte J."/>
            <person name="Skaloud P."/>
            <person name="Haon M."/>
            <person name="Grisel S."/>
            <person name="Petersen M."/>
            <person name="Berrin J.G."/>
            <person name="Delaux P.M."/>
            <person name="Dal Grande F."/>
            <person name="Keller J."/>
        </authorList>
    </citation>
    <scope>NUCLEOTIDE SEQUENCE [LARGE SCALE GENOMIC DNA]</scope>
    <source>
        <strain evidence="6 7">SAG 2043</strain>
    </source>
</reference>
<feature type="compositionally biased region" description="Low complexity" evidence="5">
    <location>
        <begin position="487"/>
        <end position="501"/>
    </location>
</feature>
<evidence type="ECO:0000256" key="5">
    <source>
        <dbReference type="SAM" id="MobiDB-lite"/>
    </source>
</evidence>
<dbReference type="PANTHER" id="PTHR13375">
    <property type="entry name" value="FMS INTERACTING PROTEIN"/>
    <property type="match status" value="1"/>
</dbReference>
<protein>
    <recommendedName>
        <fullName evidence="8">THO complex subunit 5</fullName>
    </recommendedName>
</protein>
<comment type="similarity">
    <text evidence="2">Belongs to the THOC5 family.</text>
</comment>